<keyword evidence="4" id="KW-1185">Reference proteome</keyword>
<dbReference type="HOGENOM" id="CLU_1068420_0_0_0"/>
<name>E4TJP5_CALNY</name>
<evidence type="ECO:0000313" key="3">
    <source>
        <dbReference type="EMBL" id="ADR19241.1"/>
    </source>
</evidence>
<keyword evidence="1" id="KW-0472">Membrane</keyword>
<dbReference type="STRING" id="768670.Calni_1333"/>
<dbReference type="OrthoDB" id="9790922at2"/>
<reference key="1">
    <citation type="submission" date="2010-11" db="EMBL/GenBank/DDBJ databases">
        <title>The complete genome of chromosome of Calditerrivibrio nitroreducens DSM 19672.</title>
        <authorList>
            <consortium name="US DOE Joint Genome Institute (JGI-PGF)"/>
            <person name="Lucas S."/>
            <person name="Copeland A."/>
            <person name="Lapidus A."/>
            <person name="Bruce D."/>
            <person name="Goodwin L."/>
            <person name="Pitluck S."/>
            <person name="Kyrpides N."/>
            <person name="Mavromatis K."/>
            <person name="Ivanova N."/>
            <person name="Mikhailova N."/>
            <person name="Zeytun A."/>
            <person name="Brettin T."/>
            <person name="Detter J.C."/>
            <person name="Tapia R."/>
            <person name="Han C."/>
            <person name="Land M."/>
            <person name="Hauser L."/>
            <person name="Markowitz V."/>
            <person name="Cheng J.-F."/>
            <person name="Hugenholtz P."/>
            <person name="Woyke T."/>
            <person name="Wu D."/>
            <person name="Spring S."/>
            <person name="Schroeder M."/>
            <person name="Brambilla E."/>
            <person name="Klenk H.-P."/>
            <person name="Eisen J.A."/>
        </authorList>
    </citation>
    <scope>NUCLEOTIDE SEQUENCE [LARGE SCALE GENOMIC DNA]</scope>
    <source>
        <strain>DSM 19672</strain>
    </source>
</reference>
<evidence type="ECO:0000256" key="2">
    <source>
        <dbReference type="SAM" id="SignalP"/>
    </source>
</evidence>
<dbReference type="eggNOG" id="COG3190">
    <property type="taxonomic scope" value="Bacteria"/>
</dbReference>
<dbReference type="EMBL" id="CP002347">
    <property type="protein sequence ID" value="ADR19241.1"/>
    <property type="molecule type" value="Genomic_DNA"/>
</dbReference>
<feature type="signal peptide" evidence="2">
    <location>
        <begin position="1"/>
        <end position="18"/>
    </location>
</feature>
<feature type="chain" id="PRO_5003189810" description="Flagellar protein" evidence="2">
    <location>
        <begin position="19"/>
        <end position="255"/>
    </location>
</feature>
<sequence length="255" mass="28939" precursor="true">MSRFFVILFLLLAICSYAGNITIDGDNKNISVGFNIGSKAEIIEKRYENNVLQVSIKGEYDINAEQIWSQHINKIIYSKNNGITNIKIILEDKPEKYDVAATDNGFAAYFSFKEKVPEAPTGGGTFAKMIFSILIILVIILFFYWLIKIFMKKTYMSDIPGIGRSLGKIDLMPGKSIIFYEIKNVVYMFGLSGDSISLLDKIEDENLIDAIKTGFSKKQDFSSYFRFFGDKAIKEEIEVSSTIIKDKVESLKKRN</sequence>
<dbReference type="KEGG" id="cni:Calni_1333"/>
<dbReference type="RefSeq" id="WP_013451453.1">
    <property type="nucleotide sequence ID" value="NC_014758.1"/>
</dbReference>
<gene>
    <name evidence="3" type="ordered locus">Calni_1333</name>
</gene>
<evidence type="ECO:0008006" key="5">
    <source>
        <dbReference type="Google" id="ProtNLM"/>
    </source>
</evidence>
<evidence type="ECO:0000313" key="4">
    <source>
        <dbReference type="Proteomes" id="UP000007039"/>
    </source>
</evidence>
<feature type="transmembrane region" description="Helical" evidence="1">
    <location>
        <begin position="129"/>
        <end position="147"/>
    </location>
</feature>
<organism evidence="3 4">
    <name type="scientific">Calditerrivibrio nitroreducens (strain DSM 19672 / NBRC 101217 / Yu37-1)</name>
    <dbReference type="NCBI Taxonomy" id="768670"/>
    <lineage>
        <taxon>Bacteria</taxon>
        <taxon>Pseudomonadati</taxon>
        <taxon>Deferribacterota</taxon>
        <taxon>Deferribacteres</taxon>
        <taxon>Deferribacterales</taxon>
        <taxon>Calditerrivibrionaceae</taxon>
    </lineage>
</organism>
<dbReference type="Proteomes" id="UP000007039">
    <property type="component" value="Chromosome"/>
</dbReference>
<reference evidence="3 4" key="2">
    <citation type="journal article" date="2011" name="Stand. Genomic Sci.">
        <title>Complete genome sequence of Calditerrivibrio nitroreducens type strain (Yu37-1).</title>
        <authorList>
            <person name="Pitluck S."/>
            <person name="Sikorski J."/>
            <person name="Zeytun A."/>
            <person name="Lapidus A."/>
            <person name="Nolan M."/>
            <person name="Lucas S."/>
            <person name="Hammon N."/>
            <person name="Deshpande S."/>
            <person name="Cheng J.F."/>
            <person name="Tapia R."/>
            <person name="Han C."/>
            <person name="Goodwin L."/>
            <person name="Liolios K."/>
            <person name="Pagani I."/>
            <person name="Ivanova N."/>
            <person name="Mavromatis K."/>
            <person name="Pati A."/>
            <person name="Chen A."/>
            <person name="Palaniappan K."/>
            <person name="Hauser L."/>
            <person name="Chang Y.J."/>
            <person name="Jeffries C.D."/>
            <person name="Detter J.C."/>
            <person name="Brambilla E."/>
            <person name="Djao O.D."/>
            <person name="Rohde M."/>
            <person name="Spring S."/>
            <person name="Goker M."/>
            <person name="Woyke T."/>
            <person name="Bristow J."/>
            <person name="Eisen J.A."/>
            <person name="Markowitz V."/>
            <person name="Hugenholtz P."/>
            <person name="Kyrpides N.C."/>
            <person name="Klenk H.P."/>
            <person name="Land M."/>
        </authorList>
    </citation>
    <scope>NUCLEOTIDE SEQUENCE [LARGE SCALE GENOMIC DNA]</scope>
    <source>
        <strain evidence="4">DSM 19672 / NBRC 101217 / Yu37-1</strain>
    </source>
</reference>
<dbReference type="AlphaFoldDB" id="E4TJP5"/>
<evidence type="ECO:0000256" key="1">
    <source>
        <dbReference type="SAM" id="Phobius"/>
    </source>
</evidence>
<keyword evidence="1" id="KW-0812">Transmembrane</keyword>
<keyword evidence="2" id="KW-0732">Signal</keyword>
<keyword evidence="1" id="KW-1133">Transmembrane helix</keyword>
<proteinExistence type="predicted"/>
<protein>
    <recommendedName>
        <fullName evidence="5">Flagellar protein</fullName>
    </recommendedName>
</protein>
<accession>E4TJP5</accession>